<protein>
    <submittedName>
        <fullName evidence="2">Uncharacterized protein</fullName>
    </submittedName>
</protein>
<gene>
    <name evidence="2" type="ORF">PF008_g30679</name>
</gene>
<keyword evidence="1" id="KW-0472">Membrane</keyword>
<evidence type="ECO:0000256" key="1">
    <source>
        <dbReference type="SAM" id="Phobius"/>
    </source>
</evidence>
<reference evidence="2 3" key="1">
    <citation type="submission" date="2018-09" db="EMBL/GenBank/DDBJ databases">
        <title>Genomic investigation of the strawberry pathogen Phytophthora fragariae indicates pathogenicity is determined by transcriptional variation in three key races.</title>
        <authorList>
            <person name="Adams T.M."/>
            <person name="Armitage A.D."/>
            <person name="Sobczyk M.K."/>
            <person name="Bates H.J."/>
            <person name="Dunwell J.M."/>
            <person name="Nellist C.F."/>
            <person name="Harrison R.J."/>
        </authorList>
    </citation>
    <scope>NUCLEOTIDE SEQUENCE [LARGE SCALE GENOMIC DNA]</scope>
    <source>
        <strain evidence="2 3">NOV-77</strain>
    </source>
</reference>
<dbReference type="Proteomes" id="UP000486351">
    <property type="component" value="Unassembled WGS sequence"/>
</dbReference>
<proteinExistence type="predicted"/>
<keyword evidence="1" id="KW-1133">Transmembrane helix</keyword>
<comment type="caution">
    <text evidence="2">The sequence shown here is derived from an EMBL/GenBank/DDBJ whole genome shotgun (WGS) entry which is preliminary data.</text>
</comment>
<dbReference type="EMBL" id="QXFY01005996">
    <property type="protein sequence ID" value="KAE9270178.1"/>
    <property type="molecule type" value="Genomic_DNA"/>
</dbReference>
<dbReference type="AlphaFoldDB" id="A0A6G0Q5N2"/>
<accession>A0A6G0Q5N2</accession>
<keyword evidence="1" id="KW-0812">Transmembrane</keyword>
<evidence type="ECO:0000313" key="2">
    <source>
        <dbReference type="EMBL" id="KAE9270178.1"/>
    </source>
</evidence>
<name>A0A6G0Q5N2_9STRA</name>
<organism evidence="2 3">
    <name type="scientific">Phytophthora fragariae</name>
    <dbReference type="NCBI Taxonomy" id="53985"/>
    <lineage>
        <taxon>Eukaryota</taxon>
        <taxon>Sar</taxon>
        <taxon>Stramenopiles</taxon>
        <taxon>Oomycota</taxon>
        <taxon>Peronosporomycetes</taxon>
        <taxon>Peronosporales</taxon>
        <taxon>Peronosporaceae</taxon>
        <taxon>Phytophthora</taxon>
    </lineage>
</organism>
<sequence>MPSVPWYFSSVVVVLALLFQLPFEVNTLDRSWLNWLGYVRGSQIRWYSFRG</sequence>
<feature type="transmembrane region" description="Helical" evidence="1">
    <location>
        <begin position="6"/>
        <end position="23"/>
    </location>
</feature>
<evidence type="ECO:0000313" key="3">
    <source>
        <dbReference type="Proteomes" id="UP000486351"/>
    </source>
</evidence>